<name>A0ABT6FVK2_9FLAO</name>
<sequence length="349" mass="41034">MTVISFSSCTRDDDESITETNRYSSDAVESYEDLFTVFWSVMDNEYNYFYEEKERSGLDWDNVYAEYLPKFKALKTMKDRENYSNDEILKEANLTRSYFKDIVNRISDKHFILQVDLPATRTEDNAEFFFVGKGKESPLYYNKVTTMNFMRASKLDNPYVYRKPNTNFRVLGGRLSSNPEIYYFSLSQFSMNSFDIHLQDKDNFLFKDIGTEGILDRSQIEQNEYLNSIENDVLKQYIMDWAFDIYNNWNEALTTTLQSDVLTNEIEKFQNTEVVTDALYNETWRLQDIIDQLPATIIETLQSRFNNGEASMLDRMLVGDENALNFTYAFDDQIEKTKISITSIPTHIT</sequence>
<comment type="caution">
    <text evidence="1">The sequence shown here is derived from an EMBL/GenBank/DDBJ whole genome shotgun (WGS) entry which is preliminary data.</text>
</comment>
<dbReference type="Proteomes" id="UP001153642">
    <property type="component" value="Unassembled WGS sequence"/>
</dbReference>
<reference evidence="1" key="1">
    <citation type="submission" date="2022-11" db="EMBL/GenBank/DDBJ databases">
        <title>High-quality draft genome sequence of Galbibacter sp. strain CMA-7.</title>
        <authorList>
            <person name="Wei L."/>
            <person name="Dong C."/>
            <person name="Shao Z."/>
        </authorList>
    </citation>
    <scope>NUCLEOTIDE SEQUENCE</scope>
    <source>
        <strain evidence="1">CMA-7</strain>
    </source>
</reference>
<accession>A0ABT6FVK2</accession>
<protein>
    <submittedName>
        <fullName evidence="1">Uncharacterized protein</fullName>
    </submittedName>
</protein>
<dbReference type="EMBL" id="JAPMUA010000006">
    <property type="protein sequence ID" value="MDG3587293.1"/>
    <property type="molecule type" value="Genomic_DNA"/>
</dbReference>
<dbReference type="Gene3D" id="3.30.750.44">
    <property type="match status" value="1"/>
</dbReference>
<organism evidence="1 2">
    <name type="scientific">Galbibacter pacificus</name>
    <dbReference type="NCBI Taxonomy" id="2996052"/>
    <lineage>
        <taxon>Bacteria</taxon>
        <taxon>Pseudomonadati</taxon>
        <taxon>Bacteroidota</taxon>
        <taxon>Flavobacteriia</taxon>
        <taxon>Flavobacteriales</taxon>
        <taxon>Flavobacteriaceae</taxon>
        <taxon>Galbibacter</taxon>
    </lineage>
</organism>
<dbReference type="RefSeq" id="WP_277900997.1">
    <property type="nucleotide sequence ID" value="NZ_JAPMUA010000006.1"/>
</dbReference>
<evidence type="ECO:0000313" key="2">
    <source>
        <dbReference type="Proteomes" id="UP001153642"/>
    </source>
</evidence>
<gene>
    <name evidence="1" type="ORF">OSR52_15590</name>
</gene>
<evidence type="ECO:0000313" key="1">
    <source>
        <dbReference type="EMBL" id="MDG3587293.1"/>
    </source>
</evidence>
<proteinExistence type="predicted"/>
<keyword evidence="2" id="KW-1185">Reference proteome</keyword>